<feature type="coiled-coil region" evidence="3">
    <location>
        <begin position="315"/>
        <end position="360"/>
    </location>
</feature>
<name>A0A1E4SGU0_9ASCO</name>
<dbReference type="EMBL" id="KV453913">
    <property type="protein sequence ID" value="ODV78729.1"/>
    <property type="molecule type" value="Genomic_DNA"/>
</dbReference>
<evidence type="ECO:0000256" key="2">
    <source>
        <dbReference type="ARBA" id="ARBA00022490"/>
    </source>
</evidence>
<dbReference type="STRING" id="984487.A0A1E4SGU0"/>
<dbReference type="GO" id="GO:0005869">
    <property type="term" value="C:dynactin complex"/>
    <property type="evidence" value="ECO:0007669"/>
    <property type="project" value="InterPro"/>
</dbReference>
<protein>
    <recommendedName>
        <fullName evidence="7">Dynactin subunit</fullName>
    </recommendedName>
</protein>
<dbReference type="Pfam" id="PF04912">
    <property type="entry name" value="Dynamitin"/>
    <property type="match status" value="1"/>
</dbReference>
<keyword evidence="6" id="KW-1185">Reference proteome</keyword>
<keyword evidence="3" id="KW-0175">Coiled coil</keyword>
<feature type="region of interest" description="Disordered" evidence="4">
    <location>
        <begin position="1"/>
        <end position="36"/>
    </location>
</feature>
<dbReference type="OrthoDB" id="4977at2759"/>
<proteinExistence type="predicted"/>
<feature type="compositionally biased region" description="Acidic residues" evidence="4">
    <location>
        <begin position="13"/>
        <end position="27"/>
    </location>
</feature>
<keyword evidence="2" id="KW-0963">Cytoplasm</keyword>
<dbReference type="Proteomes" id="UP000094285">
    <property type="component" value="Unassembled WGS sequence"/>
</dbReference>
<dbReference type="AlphaFoldDB" id="A0A1E4SGU0"/>
<evidence type="ECO:0000256" key="4">
    <source>
        <dbReference type="SAM" id="MobiDB-lite"/>
    </source>
</evidence>
<accession>A0A1E4SGU0</accession>
<dbReference type="GeneID" id="30985187"/>
<gene>
    <name evidence="5" type="ORF">CANTADRAFT_7077</name>
</gene>
<evidence type="ECO:0000256" key="1">
    <source>
        <dbReference type="ARBA" id="ARBA00004496"/>
    </source>
</evidence>
<dbReference type="PANTHER" id="PTHR15346">
    <property type="entry name" value="DYNACTIN SUBUNIT"/>
    <property type="match status" value="1"/>
</dbReference>
<dbReference type="RefSeq" id="XP_020063851.1">
    <property type="nucleotide sequence ID" value="XM_020211051.1"/>
</dbReference>
<evidence type="ECO:0000313" key="5">
    <source>
        <dbReference type="EMBL" id="ODV78729.1"/>
    </source>
</evidence>
<evidence type="ECO:0000256" key="3">
    <source>
        <dbReference type="SAM" id="Coils"/>
    </source>
</evidence>
<reference evidence="6" key="1">
    <citation type="submission" date="2016-05" db="EMBL/GenBank/DDBJ databases">
        <title>Comparative genomics of biotechnologically important yeasts.</title>
        <authorList>
            <consortium name="DOE Joint Genome Institute"/>
            <person name="Riley R."/>
            <person name="Haridas S."/>
            <person name="Wolfe K.H."/>
            <person name="Lopes M.R."/>
            <person name="Hittinger C.T."/>
            <person name="Goker M."/>
            <person name="Salamov A."/>
            <person name="Wisecaver J."/>
            <person name="Long T.M."/>
            <person name="Aerts A.L."/>
            <person name="Barry K."/>
            <person name="Choi C."/>
            <person name="Clum A."/>
            <person name="Coughlan A.Y."/>
            <person name="Deshpande S."/>
            <person name="Douglass A.P."/>
            <person name="Hanson S.J."/>
            <person name="Klenk H.-P."/>
            <person name="Labutti K."/>
            <person name="Lapidus A."/>
            <person name="Lindquist E."/>
            <person name="Lipzen A."/>
            <person name="Meier-Kolthoff J.P."/>
            <person name="Ohm R.A."/>
            <person name="Otillar R.P."/>
            <person name="Pangilinan J."/>
            <person name="Peng Y."/>
            <person name="Rokas A."/>
            <person name="Rosa C.A."/>
            <person name="Scheuner C."/>
            <person name="Sibirny A.A."/>
            <person name="Slot J.C."/>
            <person name="Stielow J.B."/>
            <person name="Sun H."/>
            <person name="Kurtzman C.P."/>
            <person name="Blackwell M."/>
            <person name="Grigoriev I.V."/>
            <person name="Jeffries T.W."/>
        </authorList>
    </citation>
    <scope>NUCLEOTIDE SEQUENCE [LARGE SCALE GENOMIC DNA]</scope>
    <source>
        <strain evidence="6">NRRL Y-17324</strain>
    </source>
</reference>
<dbReference type="InterPro" id="IPR028133">
    <property type="entry name" value="Dynamitin"/>
</dbReference>
<evidence type="ECO:0008006" key="7">
    <source>
        <dbReference type="Google" id="ProtNLM"/>
    </source>
</evidence>
<dbReference type="GO" id="GO:0007017">
    <property type="term" value="P:microtubule-based process"/>
    <property type="evidence" value="ECO:0007669"/>
    <property type="project" value="InterPro"/>
</dbReference>
<organism evidence="5 6">
    <name type="scientific">Suhomyces tanzawaensis NRRL Y-17324</name>
    <dbReference type="NCBI Taxonomy" id="984487"/>
    <lineage>
        <taxon>Eukaryota</taxon>
        <taxon>Fungi</taxon>
        <taxon>Dikarya</taxon>
        <taxon>Ascomycota</taxon>
        <taxon>Saccharomycotina</taxon>
        <taxon>Pichiomycetes</taxon>
        <taxon>Debaryomycetaceae</taxon>
        <taxon>Suhomyces</taxon>
    </lineage>
</organism>
<sequence length="365" mass="40571">MEKYGGLPGIDTESQDIFETSDIESEAELEHEPEPTEIEALVTDPQAIRNRYANDVIDGLSGVDFLGSITNPVLGSTGYAVRRVDETRDQKLARIARELQELADPEKVPEPAKLAHIGAAASTSGPIDPEKLVALLETAVSSNNPSNPYQSQLNELFAKVDAKINEKPVAGKAIVANSPSETLELESRINSLEQQVGEVAPGSIQNLLNDLARKIKIIHNPDYPIDRVRKEVTQLAEETEKLASDRKLLEVSELLHTKEQEPSEKKIDELYRVLPEFEQSNKSIPQIIKRLKSLNTVHADIAHSIQLVGDLDRTLADMDEEIQSWNESIDVLNGNLKAYSKNFEENKTVMENKIEELSKRLGKVE</sequence>
<evidence type="ECO:0000313" key="6">
    <source>
        <dbReference type="Proteomes" id="UP000094285"/>
    </source>
</evidence>
<comment type="subcellular location">
    <subcellularLocation>
        <location evidence="1">Cytoplasm</location>
    </subcellularLocation>
</comment>
<dbReference type="GO" id="GO:0005737">
    <property type="term" value="C:cytoplasm"/>
    <property type="evidence" value="ECO:0007669"/>
    <property type="project" value="UniProtKB-SubCell"/>
</dbReference>